<dbReference type="EMBL" id="BAABFB010000075">
    <property type="protein sequence ID" value="GAA4488816.1"/>
    <property type="molecule type" value="Genomic_DNA"/>
</dbReference>
<feature type="domain" description="DUF3298" evidence="2">
    <location>
        <begin position="208"/>
        <end position="257"/>
    </location>
</feature>
<evidence type="ECO:0000313" key="4">
    <source>
        <dbReference type="Proteomes" id="UP001501183"/>
    </source>
</evidence>
<evidence type="ECO:0000256" key="1">
    <source>
        <dbReference type="SAM" id="SignalP"/>
    </source>
</evidence>
<dbReference type="PROSITE" id="PS51257">
    <property type="entry name" value="PROKAR_LIPOPROTEIN"/>
    <property type="match status" value="1"/>
</dbReference>
<accession>A0ABP8PN79</accession>
<dbReference type="Pfam" id="PF11738">
    <property type="entry name" value="DUF3298"/>
    <property type="match status" value="1"/>
</dbReference>
<organism evidence="3 4">
    <name type="scientific">Rhodococcus olei</name>
    <dbReference type="NCBI Taxonomy" id="2161675"/>
    <lineage>
        <taxon>Bacteria</taxon>
        <taxon>Bacillati</taxon>
        <taxon>Actinomycetota</taxon>
        <taxon>Actinomycetes</taxon>
        <taxon>Mycobacteriales</taxon>
        <taxon>Nocardiaceae</taxon>
        <taxon>Rhodococcus</taxon>
    </lineage>
</organism>
<name>A0ABP8PN79_9NOCA</name>
<feature type="chain" id="PRO_5047280175" description="DUF3298 domain-containing protein" evidence="1">
    <location>
        <begin position="37"/>
        <end position="273"/>
    </location>
</feature>
<dbReference type="Gene3D" id="3.90.640.20">
    <property type="entry name" value="Heat-shock cognate protein, ATPase"/>
    <property type="match status" value="1"/>
</dbReference>
<keyword evidence="4" id="KW-1185">Reference proteome</keyword>
<dbReference type="Proteomes" id="UP001501183">
    <property type="component" value="Unassembled WGS sequence"/>
</dbReference>
<feature type="signal peptide" evidence="1">
    <location>
        <begin position="1"/>
        <end position="36"/>
    </location>
</feature>
<evidence type="ECO:0000259" key="2">
    <source>
        <dbReference type="Pfam" id="PF11738"/>
    </source>
</evidence>
<dbReference type="InterPro" id="IPR021729">
    <property type="entry name" value="DUF3298"/>
</dbReference>
<protein>
    <recommendedName>
        <fullName evidence="2">DUF3298 domain-containing protein</fullName>
    </recommendedName>
</protein>
<reference evidence="4" key="1">
    <citation type="journal article" date="2019" name="Int. J. Syst. Evol. Microbiol.">
        <title>The Global Catalogue of Microorganisms (GCM) 10K type strain sequencing project: providing services to taxonomists for standard genome sequencing and annotation.</title>
        <authorList>
            <consortium name="The Broad Institute Genomics Platform"/>
            <consortium name="The Broad Institute Genome Sequencing Center for Infectious Disease"/>
            <person name="Wu L."/>
            <person name="Ma J."/>
        </authorList>
    </citation>
    <scope>NUCLEOTIDE SEQUENCE [LARGE SCALE GENOMIC DNA]</scope>
    <source>
        <strain evidence="4">JCM 32206</strain>
    </source>
</reference>
<gene>
    <name evidence="3" type="ORF">GCM10023094_49270</name>
</gene>
<sequence length="273" mass="27980">MAISRVLHALTELRPAYTAAVPILAAAMMLAATACADGSGTASAPAPSSTTAAAGVQSSVAPTAIPESDSGYTATTAQVTGDNGRVRYDVTVPQVEGGDPAVAAEFNESIRAALQDQIDGSAGERFTLQSGNESTVAHIGSRVLSGLLVTSWNADPPGAHPTPLVATVVIDADSAQPITLNTLFPNLQAGLDRLSEESARLLPATAAGPEFERSGIEPTRQNFANWVATPAGMEIHFTDYQVGPHAIGLVVVTVPWNRLADVMAPAMVGVVSS</sequence>
<comment type="caution">
    <text evidence="3">The sequence shown here is derived from an EMBL/GenBank/DDBJ whole genome shotgun (WGS) entry which is preliminary data.</text>
</comment>
<dbReference type="InterPro" id="IPR037126">
    <property type="entry name" value="PdaC/RsiV-like_sf"/>
</dbReference>
<proteinExistence type="predicted"/>
<evidence type="ECO:0000313" key="3">
    <source>
        <dbReference type="EMBL" id="GAA4488816.1"/>
    </source>
</evidence>
<keyword evidence="1" id="KW-0732">Signal</keyword>